<name>N1WP08_9FLAO</name>
<organism evidence="1 2">
    <name type="scientific">Psychroflexus gondwanensis ACAM 44</name>
    <dbReference type="NCBI Taxonomy" id="1189619"/>
    <lineage>
        <taxon>Bacteria</taxon>
        <taxon>Pseudomonadati</taxon>
        <taxon>Bacteroidota</taxon>
        <taxon>Flavobacteriia</taxon>
        <taxon>Flavobacteriales</taxon>
        <taxon>Flavobacteriaceae</taxon>
        <taxon>Psychroflexus</taxon>
    </lineage>
</organism>
<accession>N1WP08</accession>
<dbReference type="RefSeq" id="WP_003436103.1">
    <property type="nucleotide sequence ID" value="NZ_APLF01000003.1"/>
</dbReference>
<proteinExistence type="predicted"/>
<gene>
    <name evidence="1" type="ORF">pgond44_02193</name>
</gene>
<dbReference type="AlphaFoldDB" id="N1WP08"/>
<sequence>MLFIFVNETTGWTTSDCTTVLKTIKVAIWTDLSPTPAGVGDIANIYFISEDKGFVSGFNYLQLSEDGSQTMEYVDGFTPAQSSFQLQD</sequence>
<reference evidence="1 2" key="1">
    <citation type="journal article" date="2014" name="Genome Biol. Evol.">
        <title>Extensive gene acquisition in the extremely psychrophilic bacterial species Psychroflexus torquis and the link to sea-ice ecosystem specialism.</title>
        <authorList>
            <person name="Feng S."/>
            <person name="Powell S.M."/>
            <person name="Wilson R."/>
            <person name="Bowman J.P."/>
        </authorList>
    </citation>
    <scope>NUCLEOTIDE SEQUENCE [LARGE SCALE GENOMIC DNA]</scope>
    <source>
        <strain evidence="1 2">ACAM 44</strain>
    </source>
</reference>
<keyword evidence="2" id="KW-1185">Reference proteome</keyword>
<evidence type="ECO:0000313" key="2">
    <source>
        <dbReference type="Proteomes" id="UP000012317"/>
    </source>
</evidence>
<comment type="caution">
    <text evidence="1">The sequence shown here is derived from an EMBL/GenBank/DDBJ whole genome shotgun (WGS) entry which is preliminary data.</text>
</comment>
<dbReference type="Proteomes" id="UP000012317">
    <property type="component" value="Unassembled WGS sequence"/>
</dbReference>
<evidence type="ECO:0000313" key="1">
    <source>
        <dbReference type="EMBL" id="EMY82016.1"/>
    </source>
</evidence>
<protein>
    <submittedName>
        <fullName evidence="1">Uncharacterized protein</fullName>
    </submittedName>
</protein>
<dbReference type="EMBL" id="APLF01000003">
    <property type="protein sequence ID" value="EMY82016.1"/>
    <property type="molecule type" value="Genomic_DNA"/>
</dbReference>